<dbReference type="AlphaFoldDB" id="A0A382P236"/>
<evidence type="ECO:0000313" key="1">
    <source>
        <dbReference type="EMBL" id="SVC66847.1"/>
    </source>
</evidence>
<protein>
    <submittedName>
        <fullName evidence="1">Uncharacterized protein</fullName>
    </submittedName>
</protein>
<sequence>MALSAVPEVSFDRKYFQSLQELEPNDQARCNK</sequence>
<organism evidence="1">
    <name type="scientific">marine metagenome</name>
    <dbReference type="NCBI Taxonomy" id="408172"/>
    <lineage>
        <taxon>unclassified sequences</taxon>
        <taxon>metagenomes</taxon>
        <taxon>ecological metagenomes</taxon>
    </lineage>
</organism>
<name>A0A382P236_9ZZZZ</name>
<reference evidence="1" key="1">
    <citation type="submission" date="2018-05" db="EMBL/GenBank/DDBJ databases">
        <authorList>
            <person name="Lanie J.A."/>
            <person name="Ng W.-L."/>
            <person name="Kazmierczak K.M."/>
            <person name="Andrzejewski T.M."/>
            <person name="Davidsen T.M."/>
            <person name="Wayne K.J."/>
            <person name="Tettelin H."/>
            <person name="Glass J.I."/>
            <person name="Rusch D."/>
            <person name="Podicherti R."/>
            <person name="Tsui H.-C.T."/>
            <person name="Winkler M.E."/>
        </authorList>
    </citation>
    <scope>NUCLEOTIDE SEQUENCE</scope>
</reference>
<gene>
    <name evidence="1" type="ORF">METZ01_LOCUS319701</name>
</gene>
<proteinExistence type="predicted"/>
<dbReference type="EMBL" id="UINC01104009">
    <property type="protein sequence ID" value="SVC66847.1"/>
    <property type="molecule type" value="Genomic_DNA"/>
</dbReference>
<feature type="non-terminal residue" evidence="1">
    <location>
        <position position="32"/>
    </location>
</feature>
<accession>A0A382P236</accession>